<dbReference type="GO" id="GO:0008074">
    <property type="term" value="C:guanylate cyclase complex, soluble"/>
    <property type="evidence" value="ECO:0007669"/>
    <property type="project" value="TreeGrafter"/>
</dbReference>
<dbReference type="AlphaFoldDB" id="A0A0N8IBL2"/>
<comment type="caution">
    <text evidence="6">The sequence shown here is derived from an EMBL/GenBank/DDBJ whole genome shotgun (WGS) entry which is preliminary data.</text>
</comment>
<evidence type="ECO:0000313" key="7">
    <source>
        <dbReference type="Proteomes" id="UP000050471"/>
    </source>
</evidence>
<dbReference type="GO" id="GO:0070482">
    <property type="term" value="P:response to oxygen levels"/>
    <property type="evidence" value="ECO:0007669"/>
    <property type="project" value="TreeGrafter"/>
</dbReference>
<dbReference type="GO" id="GO:0000166">
    <property type="term" value="F:nucleotide binding"/>
    <property type="evidence" value="ECO:0007669"/>
    <property type="project" value="UniProtKB-KW"/>
</dbReference>
<dbReference type="STRING" id="154981.AKJ29_12205"/>
<dbReference type="Pfam" id="PF00211">
    <property type="entry name" value="Guanylate_cyc"/>
    <property type="match status" value="1"/>
</dbReference>
<reference evidence="6 7" key="1">
    <citation type="submission" date="2015-09" db="EMBL/GenBank/DDBJ databases">
        <title>Draft genome sequence of Aliiroseovarius crassostreae CV919-312TSm, the causative agent of Roseovarius Oyster Disease (formerly Juvenile Oyster Disease).</title>
        <authorList>
            <person name="Kessner L."/>
            <person name="Spinard E."/>
            <person name="Nelson D."/>
        </authorList>
    </citation>
    <scope>NUCLEOTIDE SEQUENCE [LARGE SCALE GENOMIC DNA]</scope>
    <source>
        <strain evidence="6 7">CV919-312</strain>
    </source>
</reference>
<dbReference type="PANTHER" id="PTHR45655:SF13">
    <property type="entry name" value="SOLUBLE GUANYLATE CYCLASE GCY-32-RELATED"/>
    <property type="match status" value="1"/>
</dbReference>
<dbReference type="InterPro" id="IPR011645">
    <property type="entry name" value="HNOB_dom_associated"/>
</dbReference>
<keyword evidence="4" id="KW-0175">Coiled coil</keyword>
<dbReference type="RefSeq" id="WP_055189747.1">
    <property type="nucleotide sequence ID" value="NZ_FPBS01000051.1"/>
</dbReference>
<keyword evidence="7" id="KW-1185">Reference proteome</keyword>
<dbReference type="PROSITE" id="PS50125">
    <property type="entry name" value="GUANYLATE_CYCLASE_2"/>
    <property type="match status" value="1"/>
</dbReference>
<dbReference type="Pfam" id="PF07701">
    <property type="entry name" value="HNOBA"/>
    <property type="match status" value="1"/>
</dbReference>
<dbReference type="GO" id="GO:0004016">
    <property type="term" value="F:adenylate cyclase activity"/>
    <property type="evidence" value="ECO:0007669"/>
    <property type="project" value="UniProtKB-ARBA"/>
</dbReference>
<keyword evidence="2" id="KW-0547">Nucleotide-binding</keyword>
<dbReference type="EC" id="4.6.1.2" evidence="1"/>
<evidence type="ECO:0000256" key="2">
    <source>
        <dbReference type="ARBA" id="ARBA00022741"/>
    </source>
</evidence>
<evidence type="ECO:0000256" key="3">
    <source>
        <dbReference type="ARBA" id="ARBA00023293"/>
    </source>
</evidence>
<dbReference type="GO" id="GO:0004383">
    <property type="term" value="F:guanylate cyclase activity"/>
    <property type="evidence" value="ECO:0007669"/>
    <property type="project" value="UniProtKB-EC"/>
</dbReference>
<dbReference type="SMART" id="SM00044">
    <property type="entry name" value="CYCc"/>
    <property type="match status" value="1"/>
</dbReference>
<dbReference type="PANTHER" id="PTHR45655">
    <property type="entry name" value="GUANYLATE CYCLASE SOLUBLE SUBUNIT BETA-2"/>
    <property type="match status" value="1"/>
</dbReference>
<dbReference type="GO" id="GO:0019934">
    <property type="term" value="P:cGMP-mediated signaling"/>
    <property type="evidence" value="ECO:0007669"/>
    <property type="project" value="TreeGrafter"/>
</dbReference>
<evidence type="ECO:0000256" key="4">
    <source>
        <dbReference type="SAM" id="Coils"/>
    </source>
</evidence>
<dbReference type="CDD" id="cd07302">
    <property type="entry name" value="CHD"/>
    <property type="match status" value="1"/>
</dbReference>
<accession>A0A0N8IBL2</accession>
<dbReference type="InterPro" id="IPR029787">
    <property type="entry name" value="Nucleotide_cyclase"/>
</dbReference>
<keyword evidence="3" id="KW-0141">cGMP biosynthesis</keyword>
<feature type="domain" description="Guanylate cyclase" evidence="5">
    <location>
        <begin position="99"/>
        <end position="230"/>
    </location>
</feature>
<dbReference type="EMBL" id="LKBA01000006">
    <property type="protein sequence ID" value="KPN63419.1"/>
    <property type="molecule type" value="Genomic_DNA"/>
</dbReference>
<evidence type="ECO:0000259" key="5">
    <source>
        <dbReference type="PROSITE" id="PS50125"/>
    </source>
</evidence>
<gene>
    <name evidence="6" type="ORF">AKJ29_12205</name>
</gene>
<sequence>MSGASSDAEREILRLKRRLERSQLRRAELEHLIDTGQSFQRRVLAEVETAKAELEDLHAQLQQEQRRTEKLLHSIMPETVAHELRQNGGVVPRRFENATVMFADFVGFTAHAETLDPMILVQLLDQYYSEFDRIAIAHGVEKVKTIGDAYMCVAGLGDDDRASADRMLQAAQNCLKYVKTVRPFGITEDMPLWQIRIGINSGPVSTGVIGQDRLSFDVWGDTVNLAARLVRASHVNSMLLSESTVERLRRSTAFRSDGQIDVRGRGPVNIFRPAQDHSI</sequence>
<dbReference type="Gene3D" id="3.30.70.1230">
    <property type="entry name" value="Nucleotide cyclase"/>
    <property type="match status" value="1"/>
</dbReference>
<evidence type="ECO:0000313" key="6">
    <source>
        <dbReference type="EMBL" id="KPN63419.1"/>
    </source>
</evidence>
<dbReference type="Proteomes" id="UP000050471">
    <property type="component" value="Unassembled WGS sequence"/>
</dbReference>
<name>A0A0N8IBL2_9RHOB</name>
<dbReference type="InterPro" id="IPR001054">
    <property type="entry name" value="A/G_cyclase"/>
</dbReference>
<feature type="coiled-coil region" evidence="4">
    <location>
        <begin position="5"/>
        <end position="74"/>
    </location>
</feature>
<evidence type="ECO:0000256" key="1">
    <source>
        <dbReference type="ARBA" id="ARBA00012202"/>
    </source>
</evidence>
<dbReference type="OrthoDB" id="315417at2"/>
<dbReference type="SUPFAM" id="SSF55073">
    <property type="entry name" value="Nucleotide cyclase"/>
    <property type="match status" value="1"/>
</dbReference>
<dbReference type="Gene3D" id="6.10.250.780">
    <property type="match status" value="1"/>
</dbReference>
<organism evidence="6 7">
    <name type="scientific">Aliiroseovarius crassostreae</name>
    <dbReference type="NCBI Taxonomy" id="154981"/>
    <lineage>
        <taxon>Bacteria</taxon>
        <taxon>Pseudomonadati</taxon>
        <taxon>Pseudomonadota</taxon>
        <taxon>Alphaproteobacteria</taxon>
        <taxon>Rhodobacterales</taxon>
        <taxon>Paracoccaceae</taxon>
        <taxon>Aliiroseovarius</taxon>
    </lineage>
</organism>
<protein>
    <recommendedName>
        <fullName evidence="1">guanylate cyclase</fullName>
        <ecNumber evidence="1">4.6.1.2</ecNumber>
    </recommendedName>
</protein>
<proteinExistence type="predicted"/>